<gene>
    <name evidence="1" type="ORF">AG1IA_04719</name>
</gene>
<evidence type="ECO:0000313" key="1">
    <source>
        <dbReference type="EMBL" id="ELU41251.1"/>
    </source>
</evidence>
<dbReference type="HOGENOM" id="CLU_2723929_0_0_1"/>
<protein>
    <submittedName>
        <fullName evidence="1">Uncharacterized protein</fullName>
    </submittedName>
</protein>
<dbReference type="Proteomes" id="UP000011668">
    <property type="component" value="Unassembled WGS sequence"/>
</dbReference>
<organism evidence="1 2">
    <name type="scientific">Thanatephorus cucumeris (strain AG1-IA)</name>
    <name type="common">Rice sheath blight fungus</name>
    <name type="synonym">Rhizoctonia solani</name>
    <dbReference type="NCBI Taxonomy" id="983506"/>
    <lineage>
        <taxon>Eukaryota</taxon>
        <taxon>Fungi</taxon>
        <taxon>Dikarya</taxon>
        <taxon>Basidiomycota</taxon>
        <taxon>Agaricomycotina</taxon>
        <taxon>Agaricomycetes</taxon>
        <taxon>Cantharellales</taxon>
        <taxon>Ceratobasidiaceae</taxon>
        <taxon>Rhizoctonia</taxon>
        <taxon>Rhizoctonia solani AG-1</taxon>
    </lineage>
</organism>
<comment type="caution">
    <text evidence="1">The sequence shown here is derived from an EMBL/GenBank/DDBJ whole genome shotgun (WGS) entry which is preliminary data.</text>
</comment>
<sequence length="72" mass="8102">MKHWKSMLANGTSLVTWNPAMIKRNQDLRHHVKISKSGDDVLDGTTICMRTCVRTAMGSNVVGVINMDFRRA</sequence>
<accession>L8WT06</accession>
<dbReference type="AlphaFoldDB" id="L8WT06"/>
<name>L8WT06_THACA</name>
<proteinExistence type="predicted"/>
<keyword evidence="2" id="KW-1185">Reference proteome</keyword>
<dbReference type="EMBL" id="AFRT01001093">
    <property type="protein sequence ID" value="ELU41251.1"/>
    <property type="molecule type" value="Genomic_DNA"/>
</dbReference>
<reference evidence="1 2" key="1">
    <citation type="journal article" date="2013" name="Nat. Commun.">
        <title>The evolution and pathogenic mechanisms of the rice sheath blight pathogen.</title>
        <authorList>
            <person name="Zheng A."/>
            <person name="Lin R."/>
            <person name="Xu L."/>
            <person name="Qin P."/>
            <person name="Tang C."/>
            <person name="Ai P."/>
            <person name="Zhang D."/>
            <person name="Liu Y."/>
            <person name="Sun Z."/>
            <person name="Feng H."/>
            <person name="Wang Y."/>
            <person name="Chen Y."/>
            <person name="Liang X."/>
            <person name="Fu R."/>
            <person name="Li Q."/>
            <person name="Zhang J."/>
            <person name="Yu X."/>
            <person name="Xie Z."/>
            <person name="Ding L."/>
            <person name="Guan P."/>
            <person name="Tang J."/>
            <person name="Liang Y."/>
            <person name="Wang S."/>
            <person name="Deng Q."/>
            <person name="Li S."/>
            <person name="Zhu J."/>
            <person name="Wang L."/>
            <person name="Liu H."/>
            <person name="Li P."/>
        </authorList>
    </citation>
    <scope>NUCLEOTIDE SEQUENCE [LARGE SCALE GENOMIC DNA]</scope>
    <source>
        <strain evidence="2">AG-1 IA</strain>
    </source>
</reference>
<evidence type="ECO:0000313" key="2">
    <source>
        <dbReference type="Proteomes" id="UP000011668"/>
    </source>
</evidence>